<organism evidence="1 2">
    <name type="scientific">Maricaulis maris</name>
    <dbReference type="NCBI Taxonomy" id="74318"/>
    <lineage>
        <taxon>Bacteria</taxon>
        <taxon>Pseudomonadati</taxon>
        <taxon>Pseudomonadota</taxon>
        <taxon>Alphaproteobacteria</taxon>
        <taxon>Maricaulales</taxon>
        <taxon>Maricaulaceae</taxon>
        <taxon>Maricaulis</taxon>
    </lineage>
</organism>
<name>A0A495CYA1_9PROT</name>
<dbReference type="Proteomes" id="UP000273675">
    <property type="component" value="Unassembled WGS sequence"/>
</dbReference>
<protein>
    <submittedName>
        <fullName evidence="1">Uncharacterized protein</fullName>
    </submittedName>
</protein>
<gene>
    <name evidence="1" type="ORF">C7435_3243</name>
</gene>
<dbReference type="EMBL" id="RBIM01000008">
    <property type="protein sequence ID" value="RKQ94268.1"/>
    <property type="molecule type" value="Genomic_DNA"/>
</dbReference>
<dbReference type="AlphaFoldDB" id="A0A495CYA1"/>
<evidence type="ECO:0000313" key="2">
    <source>
        <dbReference type="Proteomes" id="UP000273675"/>
    </source>
</evidence>
<sequence length="261" mass="28768">MAGQDLVGQLPVLATTRSAGSLGRTAPPCTGARGCLLGIRKSILNEETELMKQLFLPIALVLVLTACASSSPSNDDIGSSRLADPQYAYQDEGLRWWRRHWVQPYAFLRRVTYTGSNWVLQIAPQAQSLATLQLTTQVGDRPGPVLEFRCRDGATSFNFRDVTVFSPFHSNFEMFIDAQGERRWVTIARRTSPLTLSIENSDLVVRILTELEHASSFTIAVRDATPVRARFVADPSASTFSEFRSACASQRRGPSGNEGDV</sequence>
<evidence type="ECO:0000313" key="1">
    <source>
        <dbReference type="EMBL" id="RKQ94268.1"/>
    </source>
</evidence>
<accession>A0A495CYA1</accession>
<proteinExistence type="predicted"/>
<comment type="caution">
    <text evidence="1">The sequence shown here is derived from an EMBL/GenBank/DDBJ whole genome shotgun (WGS) entry which is preliminary data.</text>
</comment>
<reference evidence="1 2" key="1">
    <citation type="submission" date="2018-10" db="EMBL/GenBank/DDBJ databases">
        <title>Genomic Encyclopedia of Type Strains, Phase IV (KMG-IV): sequencing the most valuable type-strain genomes for metagenomic binning, comparative biology and taxonomic classification.</title>
        <authorList>
            <person name="Goeker M."/>
        </authorList>
    </citation>
    <scope>NUCLEOTIDE SEQUENCE [LARGE SCALE GENOMIC DNA]</scope>
    <source>
        <strain evidence="1 2">DSM 4734</strain>
    </source>
</reference>